<evidence type="ECO:0000313" key="5">
    <source>
        <dbReference type="Proteomes" id="UP000032336"/>
    </source>
</evidence>
<dbReference type="CDD" id="cd10148">
    <property type="entry name" value="CsoR-like_DUF156"/>
    <property type="match status" value="1"/>
</dbReference>
<dbReference type="OrthoDB" id="9811244at2"/>
<evidence type="ECO:0000256" key="1">
    <source>
        <dbReference type="ARBA" id="ARBA00005428"/>
    </source>
</evidence>
<evidence type="ECO:0000313" key="4">
    <source>
        <dbReference type="EMBL" id="KJE78077.1"/>
    </source>
</evidence>
<dbReference type="STRING" id="1121877.FEAC_00670"/>
<evidence type="ECO:0000256" key="3">
    <source>
        <dbReference type="SAM" id="MobiDB-lite"/>
    </source>
</evidence>
<accession>A0A0D8FYY4</accession>
<evidence type="ECO:0000256" key="2">
    <source>
        <dbReference type="ARBA" id="ARBA00023008"/>
    </source>
</evidence>
<sequence length="110" mass="12378">MQSIDEPERQAVTDVVDADGSHPDLTQEEADLDRRLSRIEGQVRGIRRMVAEGRDCKELTTQFAAVAKALDRAAINYLTAHLIYCIENPEVARMEGTSIEEVRRLLGRLL</sequence>
<protein>
    <submittedName>
        <fullName evidence="4">Copper-sensing transcriptional repressor CsoR</fullName>
    </submittedName>
</protein>
<reference evidence="4 5" key="1">
    <citation type="submission" date="2015-01" db="EMBL/GenBank/DDBJ databases">
        <title>Draft genome of the acidophilic iron oxidizer Ferrimicrobium acidiphilum strain T23.</title>
        <authorList>
            <person name="Poehlein A."/>
            <person name="Eisen S."/>
            <person name="Schloemann M."/>
            <person name="Johnson B.D."/>
            <person name="Daniel R."/>
            <person name="Muehling M."/>
        </authorList>
    </citation>
    <scope>NUCLEOTIDE SEQUENCE [LARGE SCALE GENOMIC DNA]</scope>
    <source>
        <strain evidence="4 5">T23</strain>
    </source>
</reference>
<dbReference type="Proteomes" id="UP000032336">
    <property type="component" value="Unassembled WGS sequence"/>
</dbReference>
<dbReference type="GO" id="GO:0045892">
    <property type="term" value="P:negative regulation of DNA-templated transcription"/>
    <property type="evidence" value="ECO:0007669"/>
    <property type="project" value="UniProtKB-ARBA"/>
</dbReference>
<dbReference type="InterPro" id="IPR038390">
    <property type="entry name" value="Metal_Tscrpt_repr_sf"/>
</dbReference>
<comment type="similarity">
    <text evidence="1">Belongs to the CsoR family.</text>
</comment>
<feature type="compositionally biased region" description="Basic and acidic residues" evidence="3">
    <location>
        <begin position="1"/>
        <end position="11"/>
    </location>
</feature>
<dbReference type="InterPro" id="IPR003735">
    <property type="entry name" value="Metal_Tscrpt_repr"/>
</dbReference>
<dbReference type="GO" id="GO:0046872">
    <property type="term" value="F:metal ion binding"/>
    <property type="evidence" value="ECO:0007669"/>
    <property type="project" value="InterPro"/>
</dbReference>
<dbReference type="RefSeq" id="WP_052565004.1">
    <property type="nucleotide sequence ID" value="NZ_JQKF01000001.1"/>
</dbReference>
<proteinExistence type="inferred from homology"/>
<name>A0A0D8FYY4_9ACTN</name>
<dbReference type="eggNOG" id="COG1937">
    <property type="taxonomic scope" value="Bacteria"/>
</dbReference>
<dbReference type="GeneID" id="78371426"/>
<feature type="region of interest" description="Disordered" evidence="3">
    <location>
        <begin position="1"/>
        <end position="27"/>
    </location>
</feature>
<comment type="caution">
    <text evidence="4">The sequence shown here is derived from an EMBL/GenBank/DDBJ whole genome shotgun (WGS) entry which is preliminary data.</text>
</comment>
<dbReference type="Gene3D" id="1.20.58.1000">
    <property type="entry name" value="Metal-sensitive repressor, helix protomer"/>
    <property type="match status" value="1"/>
</dbReference>
<dbReference type="GO" id="GO:0003677">
    <property type="term" value="F:DNA binding"/>
    <property type="evidence" value="ECO:0007669"/>
    <property type="project" value="InterPro"/>
</dbReference>
<dbReference type="PATRIC" id="fig|1121877.4.peg.72"/>
<organism evidence="4 5">
    <name type="scientific">Ferrimicrobium acidiphilum DSM 19497</name>
    <dbReference type="NCBI Taxonomy" id="1121877"/>
    <lineage>
        <taxon>Bacteria</taxon>
        <taxon>Bacillati</taxon>
        <taxon>Actinomycetota</taxon>
        <taxon>Acidimicrobiia</taxon>
        <taxon>Acidimicrobiales</taxon>
        <taxon>Acidimicrobiaceae</taxon>
        <taxon>Ferrimicrobium</taxon>
    </lineage>
</organism>
<dbReference type="Pfam" id="PF02583">
    <property type="entry name" value="Trns_repr_metal"/>
    <property type="match status" value="1"/>
</dbReference>
<dbReference type="EMBL" id="JXUW01000001">
    <property type="protein sequence ID" value="KJE78077.1"/>
    <property type="molecule type" value="Genomic_DNA"/>
</dbReference>
<keyword evidence="5" id="KW-1185">Reference proteome</keyword>
<keyword evidence="2" id="KW-0186">Copper</keyword>
<gene>
    <name evidence="4" type="primary">csoR</name>
    <name evidence="4" type="ORF">FEAC_00670</name>
</gene>
<dbReference type="PANTHER" id="PTHR33677:SF5">
    <property type="entry name" value="TRANSCRIPTIONAL REPRESSOR FRMR"/>
    <property type="match status" value="1"/>
</dbReference>
<dbReference type="AlphaFoldDB" id="A0A0D8FYY4"/>
<dbReference type="PANTHER" id="PTHR33677">
    <property type="entry name" value="TRANSCRIPTIONAL REPRESSOR FRMR-RELATED"/>
    <property type="match status" value="1"/>
</dbReference>